<dbReference type="RefSeq" id="XP_069201791.1">
    <property type="nucleotide sequence ID" value="XM_069341691.1"/>
</dbReference>
<dbReference type="GeneID" id="95976087"/>
<feature type="region of interest" description="Disordered" evidence="1">
    <location>
        <begin position="348"/>
        <end position="368"/>
    </location>
</feature>
<proteinExistence type="predicted"/>
<dbReference type="Proteomes" id="UP001562354">
    <property type="component" value="Unassembled WGS sequence"/>
</dbReference>
<comment type="caution">
    <text evidence="2">The sequence shown here is derived from an EMBL/GenBank/DDBJ whole genome shotgun (WGS) entry which is preliminary data.</text>
</comment>
<feature type="compositionally biased region" description="Low complexity" evidence="1">
    <location>
        <begin position="284"/>
        <end position="303"/>
    </location>
</feature>
<accession>A0ABR3PH98</accession>
<feature type="region of interest" description="Disordered" evidence="1">
    <location>
        <begin position="397"/>
        <end position="476"/>
    </location>
</feature>
<evidence type="ECO:0000313" key="2">
    <source>
        <dbReference type="EMBL" id="KAL1305518.1"/>
    </source>
</evidence>
<keyword evidence="3" id="KW-1185">Reference proteome</keyword>
<feature type="compositionally biased region" description="Polar residues" evidence="1">
    <location>
        <begin position="455"/>
        <end position="466"/>
    </location>
</feature>
<evidence type="ECO:0000313" key="3">
    <source>
        <dbReference type="Proteomes" id="UP001562354"/>
    </source>
</evidence>
<gene>
    <name evidence="2" type="ORF">AAFC00_002385</name>
</gene>
<name>A0ABR3PH98_9PEZI</name>
<dbReference type="EMBL" id="JBFMKM010000007">
    <property type="protein sequence ID" value="KAL1305518.1"/>
    <property type="molecule type" value="Genomic_DNA"/>
</dbReference>
<evidence type="ECO:0000256" key="1">
    <source>
        <dbReference type="SAM" id="MobiDB-lite"/>
    </source>
</evidence>
<reference evidence="2 3" key="1">
    <citation type="submission" date="2024-07" db="EMBL/GenBank/DDBJ databases">
        <title>Draft sequence of the Neodothiora populina.</title>
        <authorList>
            <person name="Drown D.D."/>
            <person name="Schuette U.S."/>
            <person name="Buechlein A.B."/>
            <person name="Rusch D.R."/>
            <person name="Winton L.W."/>
            <person name="Adams G.A."/>
        </authorList>
    </citation>
    <scope>NUCLEOTIDE SEQUENCE [LARGE SCALE GENOMIC DNA]</scope>
    <source>
        <strain evidence="2 3">CPC 39397</strain>
    </source>
</reference>
<organism evidence="2 3">
    <name type="scientific">Neodothiora populina</name>
    <dbReference type="NCBI Taxonomy" id="2781224"/>
    <lineage>
        <taxon>Eukaryota</taxon>
        <taxon>Fungi</taxon>
        <taxon>Dikarya</taxon>
        <taxon>Ascomycota</taxon>
        <taxon>Pezizomycotina</taxon>
        <taxon>Dothideomycetes</taxon>
        <taxon>Dothideomycetidae</taxon>
        <taxon>Dothideales</taxon>
        <taxon>Dothioraceae</taxon>
        <taxon>Neodothiora</taxon>
    </lineage>
</organism>
<sequence length="668" mass="73197">MKSKMDDMDTSDSDDVQRLRSRLVSEAPLTWVVPGQPVVALMTTSETDAQKPCQSVGQPSLRNCVGETLFLWIALNQDTSELFIALSVRVALTKARSTRTRPRKSPSRTLFLVIPPESLALEVNHVAYTSDAIPSQFRQSPSDTESGKCSIMHMSFDLGDSKSSVIMPAYDMPKSPIMPSSLALLREIKSLSEVSRFSLYANADHVMNRSLEQVRNMLEKSHPVTAPSVHLDRLYPGNRSACVDNWNKQGWFLEKSALVSKTDIDQAPDPFKQPLPLYEDANQPSLSTTSAPAPSLPSTAPPAYDEDHSPPISAASPSIAHACLDSHLLHDIEAPLAGFAPSPASSYHPLFRSPTPRPPPTPSPLLSSDYTADLVATSPSDTVASAILDTTNRALSEEAHNGGKIAASERSAQILDPVRRKRPSSAAHQATHPKSMRVFRTPASAQDLPGPPSRFASTMSTTQPDTPSRPIVSSPHNTAVAESTLGSNDTVYAPDETCVTLWLKEAWKVCPGAHFVCIIELLSLASVASKHDEESNSRCWAACTAALVRYCAEEDLARTRDLLQTQPDPVEDDIDFDEMAALTTWLCVLRRGADMEFFASLLELSALTQRHTRPWFHEAVEPDLVTQYTHQKAKLIDHACTGLYQDILEQGEDAIFLAMMREKKRLGI</sequence>
<feature type="region of interest" description="Disordered" evidence="1">
    <location>
        <begin position="264"/>
        <end position="316"/>
    </location>
</feature>
<protein>
    <submittedName>
        <fullName evidence="2">Uncharacterized protein</fullName>
    </submittedName>
</protein>